<evidence type="ECO:0000256" key="4">
    <source>
        <dbReference type="ARBA" id="ARBA00022833"/>
    </source>
</evidence>
<evidence type="ECO:0000256" key="2">
    <source>
        <dbReference type="ARBA" id="ARBA00022723"/>
    </source>
</evidence>
<dbReference type="PANTHER" id="PTHR11271">
    <property type="entry name" value="GUANINE DEAMINASE"/>
    <property type="match status" value="1"/>
</dbReference>
<dbReference type="GO" id="GO:0005829">
    <property type="term" value="C:cytosol"/>
    <property type="evidence" value="ECO:0007669"/>
    <property type="project" value="TreeGrafter"/>
</dbReference>
<dbReference type="EMBL" id="SUMG01000015">
    <property type="protein sequence ID" value="NBG89050.1"/>
    <property type="molecule type" value="Genomic_DNA"/>
</dbReference>
<keyword evidence="7" id="KW-1185">Reference proteome</keyword>
<dbReference type="Proteomes" id="UP000449710">
    <property type="component" value="Unassembled WGS sequence"/>
</dbReference>
<dbReference type="SUPFAM" id="SSF51338">
    <property type="entry name" value="Composite domain of metallo-dependent hydrolases"/>
    <property type="match status" value="2"/>
</dbReference>
<evidence type="ECO:0000256" key="3">
    <source>
        <dbReference type="ARBA" id="ARBA00022801"/>
    </source>
</evidence>
<comment type="cofactor">
    <cofactor evidence="1">
        <name>Zn(2+)</name>
        <dbReference type="ChEBI" id="CHEBI:29105"/>
    </cofactor>
</comment>
<accession>A0AA43XLN5</accession>
<dbReference type="GO" id="GO:0008892">
    <property type="term" value="F:guanine deaminase activity"/>
    <property type="evidence" value="ECO:0007669"/>
    <property type="project" value="TreeGrafter"/>
</dbReference>
<dbReference type="PANTHER" id="PTHR11271:SF6">
    <property type="entry name" value="GUANINE DEAMINASE"/>
    <property type="match status" value="1"/>
</dbReference>
<evidence type="ECO:0000313" key="6">
    <source>
        <dbReference type="EMBL" id="NBG89050.1"/>
    </source>
</evidence>
<organism evidence="6 7">
    <name type="scientific">Isachenkonia alkalipeptolytica</name>
    <dbReference type="NCBI Taxonomy" id="2565777"/>
    <lineage>
        <taxon>Bacteria</taxon>
        <taxon>Bacillati</taxon>
        <taxon>Bacillota</taxon>
        <taxon>Clostridia</taxon>
        <taxon>Eubacteriales</taxon>
        <taxon>Clostridiaceae</taxon>
        <taxon>Isachenkonia</taxon>
    </lineage>
</organism>
<keyword evidence="3" id="KW-0378">Hydrolase</keyword>
<gene>
    <name evidence="6" type="ORF">ISALK_11170</name>
</gene>
<sequence>MTTDHEHITVYKGNIVDSPSMEELRTLENGYLVVNGDRVIGTYATLPEEYKGCAITDYGHRIILPGFVDLHFHAPQFANRGLGLDKELLPWLEEYTFPEESKFKDLSYAKEIYPQVVHALWKNGTTRSVIFGSVHKESTEFLLDLFIDAGLGAFVGKVNMDRNCPEFIVEDSDQSLSETLEIIEKYADQSDLVRPILTPRFVPVCSTPLMEKLGAFARDHSVFVQSHISENQGEVDWVKELHPDSLDYASIYHDYGLFGHQPTIMAHCVFNTEKEIELMAKSGVYAAHCPHANYNLASGIMPVRNFLNKGVSVGLGTDVGAGHQVSIPKVMTAAVQASKIKWLESGKTLDPLKLSEVFYMGTKGGGRFFGKVGSFEADYAFDALVVDDRELGTLNLTLKERLERYLYIGDDRHIEKRYVAGKEVPEPKKLPDL</sequence>
<dbReference type="SUPFAM" id="SSF51556">
    <property type="entry name" value="Metallo-dependent hydrolases"/>
    <property type="match status" value="1"/>
</dbReference>
<dbReference type="InterPro" id="IPR006680">
    <property type="entry name" value="Amidohydro-rel"/>
</dbReference>
<evidence type="ECO:0000256" key="1">
    <source>
        <dbReference type="ARBA" id="ARBA00001947"/>
    </source>
</evidence>
<evidence type="ECO:0000259" key="5">
    <source>
        <dbReference type="Pfam" id="PF01979"/>
    </source>
</evidence>
<protein>
    <submittedName>
        <fullName evidence="6">Guanine deaminase</fullName>
    </submittedName>
</protein>
<dbReference type="InterPro" id="IPR032466">
    <property type="entry name" value="Metal_Hydrolase"/>
</dbReference>
<dbReference type="InterPro" id="IPR011059">
    <property type="entry name" value="Metal-dep_hydrolase_composite"/>
</dbReference>
<evidence type="ECO:0000313" key="7">
    <source>
        <dbReference type="Proteomes" id="UP000449710"/>
    </source>
</evidence>
<dbReference type="Pfam" id="PF01979">
    <property type="entry name" value="Amidohydro_1"/>
    <property type="match status" value="1"/>
</dbReference>
<feature type="domain" description="Amidohydrolase-related" evidence="5">
    <location>
        <begin position="62"/>
        <end position="424"/>
    </location>
</feature>
<keyword evidence="4" id="KW-0862">Zinc</keyword>
<dbReference type="GO" id="GO:0008270">
    <property type="term" value="F:zinc ion binding"/>
    <property type="evidence" value="ECO:0007669"/>
    <property type="project" value="TreeGrafter"/>
</dbReference>
<dbReference type="InterPro" id="IPR051607">
    <property type="entry name" value="Metallo-dep_hydrolases"/>
</dbReference>
<dbReference type="Gene3D" id="2.30.40.10">
    <property type="entry name" value="Urease, subunit C, domain 1"/>
    <property type="match status" value="1"/>
</dbReference>
<comment type="caution">
    <text evidence="6">The sequence shown here is derived from an EMBL/GenBank/DDBJ whole genome shotgun (WGS) entry which is preliminary data.</text>
</comment>
<dbReference type="Gene3D" id="3.20.20.140">
    <property type="entry name" value="Metal-dependent hydrolases"/>
    <property type="match status" value="1"/>
</dbReference>
<keyword evidence="2" id="KW-0479">Metal-binding</keyword>
<proteinExistence type="predicted"/>
<name>A0AA43XLN5_9CLOT</name>
<dbReference type="RefSeq" id="WP_160722310.1">
    <property type="nucleotide sequence ID" value="NZ_SUMG01000015.1"/>
</dbReference>
<reference evidence="6 7" key="1">
    <citation type="submission" date="2019-04" db="EMBL/GenBank/DDBJ databases">
        <title>Isachenkonia alkalipeptolytica gen. nov. sp. nov. a new anaerobic, alkiliphilic organothrophic bacterium capable to reduce synthesized ferrihydrite isolated from a soda lake.</title>
        <authorList>
            <person name="Toshchakov S.V."/>
            <person name="Zavarzina D.G."/>
            <person name="Zhilina T.N."/>
            <person name="Kostrikina N.A."/>
            <person name="Kublanov I.V."/>
        </authorList>
    </citation>
    <scope>NUCLEOTIDE SEQUENCE [LARGE SCALE GENOMIC DNA]</scope>
    <source>
        <strain evidence="6 7">Z-1701</strain>
    </source>
</reference>
<dbReference type="AlphaFoldDB" id="A0AA43XLN5"/>
<dbReference type="GO" id="GO:0046098">
    <property type="term" value="P:guanine metabolic process"/>
    <property type="evidence" value="ECO:0007669"/>
    <property type="project" value="TreeGrafter"/>
</dbReference>